<name>A0A368U0C4_9GAMM</name>
<dbReference type="PROSITE" id="PS01124">
    <property type="entry name" value="HTH_ARAC_FAMILY_2"/>
    <property type="match status" value="1"/>
</dbReference>
<dbReference type="Proteomes" id="UP000252405">
    <property type="component" value="Unassembled WGS sequence"/>
</dbReference>
<dbReference type="GO" id="GO:0003700">
    <property type="term" value="F:DNA-binding transcription factor activity"/>
    <property type="evidence" value="ECO:0007669"/>
    <property type="project" value="InterPro"/>
</dbReference>
<dbReference type="OrthoDB" id="34150at2"/>
<keyword evidence="1" id="KW-0805">Transcription regulation</keyword>
<dbReference type="AlphaFoldDB" id="A0A368U0C4"/>
<dbReference type="InterPro" id="IPR018060">
    <property type="entry name" value="HTH_AraC"/>
</dbReference>
<dbReference type="SMART" id="SM00342">
    <property type="entry name" value="HTH_ARAC"/>
    <property type="match status" value="1"/>
</dbReference>
<evidence type="ECO:0000259" key="3">
    <source>
        <dbReference type="PROSITE" id="PS01124"/>
    </source>
</evidence>
<proteinExistence type="predicted"/>
<dbReference type="GO" id="GO:0043565">
    <property type="term" value="F:sequence-specific DNA binding"/>
    <property type="evidence" value="ECO:0007669"/>
    <property type="project" value="InterPro"/>
</dbReference>
<dbReference type="EMBL" id="QPII01000004">
    <property type="protein sequence ID" value="RCV90056.1"/>
    <property type="molecule type" value="Genomic_DNA"/>
</dbReference>
<evidence type="ECO:0000313" key="4">
    <source>
        <dbReference type="EMBL" id="RCV90056.1"/>
    </source>
</evidence>
<reference evidence="4 5" key="1">
    <citation type="submission" date="2018-07" db="EMBL/GenBank/DDBJ databases">
        <title>Halomonas montanilacus sp. nov., isolated from Lake Pengyan on Tibetan Plateau.</title>
        <authorList>
            <person name="Lu H."/>
            <person name="Xing P."/>
            <person name="Wu Q."/>
        </authorList>
    </citation>
    <scope>NUCLEOTIDE SEQUENCE [LARGE SCALE GENOMIC DNA]</scope>
    <source>
        <strain evidence="4 5">PYC7W</strain>
    </source>
</reference>
<dbReference type="PANTHER" id="PTHR43436">
    <property type="entry name" value="ARAC-FAMILY TRANSCRIPTIONAL REGULATOR"/>
    <property type="match status" value="1"/>
</dbReference>
<evidence type="ECO:0000256" key="2">
    <source>
        <dbReference type="ARBA" id="ARBA00023163"/>
    </source>
</evidence>
<comment type="caution">
    <text evidence="4">The sequence shown here is derived from an EMBL/GenBank/DDBJ whole genome shotgun (WGS) entry which is preliminary data.</text>
</comment>
<dbReference type="InterPro" id="IPR009057">
    <property type="entry name" value="Homeodomain-like_sf"/>
</dbReference>
<dbReference type="Gene3D" id="1.10.10.60">
    <property type="entry name" value="Homeodomain-like"/>
    <property type="match status" value="1"/>
</dbReference>
<organism evidence="4 5">
    <name type="scientific">Billgrantia montanilacus</name>
    <dbReference type="NCBI Taxonomy" id="2282305"/>
    <lineage>
        <taxon>Bacteria</taxon>
        <taxon>Pseudomonadati</taxon>
        <taxon>Pseudomonadota</taxon>
        <taxon>Gammaproteobacteria</taxon>
        <taxon>Oceanospirillales</taxon>
        <taxon>Halomonadaceae</taxon>
        <taxon>Billgrantia</taxon>
    </lineage>
</organism>
<gene>
    <name evidence="4" type="ORF">DU505_07310</name>
</gene>
<keyword evidence="2" id="KW-0804">Transcription</keyword>
<keyword evidence="5" id="KW-1185">Reference proteome</keyword>
<dbReference type="Pfam" id="PF12833">
    <property type="entry name" value="HTH_18"/>
    <property type="match status" value="1"/>
</dbReference>
<evidence type="ECO:0000256" key="1">
    <source>
        <dbReference type="ARBA" id="ARBA00023015"/>
    </source>
</evidence>
<evidence type="ECO:0000313" key="5">
    <source>
        <dbReference type="Proteomes" id="UP000252405"/>
    </source>
</evidence>
<dbReference type="PANTHER" id="PTHR43436:SF1">
    <property type="entry name" value="TRANSCRIPTIONAL REGULATORY PROTEIN"/>
    <property type="match status" value="1"/>
</dbReference>
<feature type="domain" description="HTH araC/xylS-type" evidence="3">
    <location>
        <begin position="53"/>
        <end position="151"/>
    </location>
</feature>
<protein>
    <submittedName>
        <fullName evidence="4">AraC family transcriptional regulator</fullName>
    </submittedName>
</protein>
<dbReference type="SUPFAM" id="SSF46689">
    <property type="entry name" value="Homeodomain-like"/>
    <property type="match status" value="2"/>
</dbReference>
<accession>A0A368U0C4</accession>
<sequence length="171" mass="18693">MGNALESTMGPPEVAPFMSPVITRSLHYRLLSGPDSSALRTLAKPDSHAGRLAAAIAILRAEYRSRVPVDRLAAEAGMSLTSFHKHFKHMTSLTPGQYQKRLRLVEARRLMLDEGSSASNAAFAVGYESVSQFTRDYGDLFQMPPKRDALRVLRPPEVAGRDTDVSPRAGA</sequence>